<dbReference type="Pfam" id="PF22697">
    <property type="entry name" value="SOS1_NGEF_PH"/>
    <property type="match status" value="1"/>
</dbReference>
<dbReference type="Gene3D" id="2.30.29.30">
    <property type="entry name" value="Pleckstrin-homology domain (PH domain)/Phosphotyrosine-binding domain (PTB)"/>
    <property type="match status" value="1"/>
</dbReference>
<feature type="region of interest" description="Disordered" evidence="3">
    <location>
        <begin position="1"/>
        <end position="41"/>
    </location>
</feature>
<keyword evidence="5" id="KW-1185">Reference proteome</keyword>
<dbReference type="PROSITE" id="PS50010">
    <property type="entry name" value="DH_2"/>
    <property type="match status" value="1"/>
</dbReference>
<dbReference type="InterPro" id="IPR011993">
    <property type="entry name" value="PH-like_dom_sf"/>
</dbReference>
<dbReference type="CDD" id="cd00160">
    <property type="entry name" value="RhoGEF"/>
    <property type="match status" value="1"/>
</dbReference>
<dbReference type="Proteomes" id="UP000695022">
    <property type="component" value="Unplaced"/>
</dbReference>
<comment type="subcellular location">
    <subcellularLocation>
        <location evidence="1">Cytoplasm</location>
    </subcellularLocation>
</comment>
<dbReference type="GeneID" id="106816584"/>
<feature type="domain" description="DH" evidence="4">
    <location>
        <begin position="138"/>
        <end position="294"/>
    </location>
</feature>
<reference evidence="6" key="1">
    <citation type="submission" date="2025-08" db="UniProtKB">
        <authorList>
            <consortium name="RefSeq"/>
        </authorList>
    </citation>
    <scope>IDENTIFICATION</scope>
</reference>
<dbReference type="Gene3D" id="1.20.900.10">
    <property type="entry name" value="Dbl homology (DH) domain"/>
    <property type="match status" value="1"/>
</dbReference>
<accession>A0ABM1EWX1</accession>
<feature type="compositionally biased region" description="Acidic residues" evidence="3">
    <location>
        <begin position="1"/>
        <end position="12"/>
    </location>
</feature>
<evidence type="ECO:0000256" key="3">
    <source>
        <dbReference type="SAM" id="MobiDB-lite"/>
    </source>
</evidence>
<dbReference type="SUPFAM" id="SSF50729">
    <property type="entry name" value="PH domain-like"/>
    <property type="match status" value="1"/>
</dbReference>
<dbReference type="InterPro" id="IPR035899">
    <property type="entry name" value="DBL_dom_sf"/>
</dbReference>
<dbReference type="InterPro" id="IPR051480">
    <property type="entry name" value="Endocytic_GEF_Adapter"/>
</dbReference>
<dbReference type="SMART" id="SM00325">
    <property type="entry name" value="RhoGEF"/>
    <property type="match status" value="1"/>
</dbReference>
<evidence type="ECO:0000313" key="5">
    <source>
        <dbReference type="Proteomes" id="UP000695022"/>
    </source>
</evidence>
<dbReference type="Pfam" id="PF00621">
    <property type="entry name" value="RhoGEF"/>
    <property type="match status" value="1"/>
</dbReference>
<dbReference type="InterPro" id="IPR055251">
    <property type="entry name" value="SOS1_NGEF_PH"/>
</dbReference>
<feature type="region of interest" description="Disordered" evidence="3">
    <location>
        <begin position="84"/>
        <end position="116"/>
    </location>
</feature>
<dbReference type="RefSeq" id="XP_014676692.1">
    <property type="nucleotide sequence ID" value="XM_014821206.1"/>
</dbReference>
<dbReference type="SUPFAM" id="SSF48065">
    <property type="entry name" value="DBL homology domain (DH-domain)"/>
    <property type="match status" value="1"/>
</dbReference>
<dbReference type="InterPro" id="IPR000219">
    <property type="entry name" value="DH_dom"/>
</dbReference>
<sequence length="434" mass="49920">MEELEAEEEDDTVFNPPTRTFSFRLGRKRRKSNSSNSSQEYDDVSLCSLSSLDSVGSLEKQSSCMNHVIAVAQKSLSLRSLNQEVFPPNGHAPHAKPDSSFVSPYKKPGPTPTKRRASRLWMDTVNGASLNLSVKEVKRQEAMFELYQGEEDMLEDLRLAKKTYRDSMQQLKLMTEEELQCVFGRLDRLLPLHEDSVKRLKQVRDSETYTIDSIGDALLAWLPSMRSPYVEYCANQVYAKSLLDAKKVDRRVQDFLQRCLESPFSRKLDLWSFLDVPRSRLVKYPILLKAILKYVKLIESIIGEVDREAGQQKCQFVINRLVESEHRIHPLIHESHYLLCAGELRNSRGTKVDVFLFEKVLVVTRKITRNSTALYQIYRSPLPVADMTVDEKEHGGLQRSSFRRSLSSLTSQGQGRGQQRSVRDRETCFYAEMH</sequence>
<evidence type="ECO:0000313" key="6">
    <source>
        <dbReference type="RefSeq" id="XP_014676692.1"/>
    </source>
</evidence>
<gene>
    <name evidence="6" type="primary">LOC106816584</name>
</gene>
<keyword evidence="2" id="KW-0963">Cytoplasm</keyword>
<evidence type="ECO:0000256" key="1">
    <source>
        <dbReference type="ARBA" id="ARBA00004496"/>
    </source>
</evidence>
<name>A0ABM1EWX1_PRICU</name>
<protein>
    <submittedName>
        <fullName evidence="6">Rho guanine nucleotide exchange factor 3-like</fullName>
    </submittedName>
</protein>
<feature type="region of interest" description="Disordered" evidence="3">
    <location>
        <begin position="395"/>
        <end position="423"/>
    </location>
</feature>
<proteinExistence type="predicted"/>
<dbReference type="PANTHER" id="PTHR46006:SF8">
    <property type="entry name" value="DH DOMAIN-CONTAINING PROTEIN"/>
    <property type="match status" value="1"/>
</dbReference>
<evidence type="ECO:0000256" key="2">
    <source>
        <dbReference type="ARBA" id="ARBA00022490"/>
    </source>
</evidence>
<evidence type="ECO:0000259" key="4">
    <source>
        <dbReference type="PROSITE" id="PS50010"/>
    </source>
</evidence>
<dbReference type="PANTHER" id="PTHR46006">
    <property type="entry name" value="RHO GUANINE NUCLEOTIDE EXCHANGE FACTOR AT 64C, ISOFORM A"/>
    <property type="match status" value="1"/>
</dbReference>
<organism evidence="5 6">
    <name type="scientific">Priapulus caudatus</name>
    <name type="common">Priapulid worm</name>
    <dbReference type="NCBI Taxonomy" id="37621"/>
    <lineage>
        <taxon>Eukaryota</taxon>
        <taxon>Metazoa</taxon>
        <taxon>Ecdysozoa</taxon>
        <taxon>Scalidophora</taxon>
        <taxon>Priapulida</taxon>
        <taxon>Priapulimorpha</taxon>
        <taxon>Priapulimorphida</taxon>
        <taxon>Priapulidae</taxon>
        <taxon>Priapulus</taxon>
    </lineage>
</organism>
<feature type="compositionally biased region" description="Low complexity" evidence="3">
    <location>
        <begin position="397"/>
        <end position="420"/>
    </location>
</feature>